<accession>A0A0F8WNU1</accession>
<feature type="domain" description="HNH nuclease" evidence="1">
    <location>
        <begin position="94"/>
        <end position="135"/>
    </location>
</feature>
<comment type="caution">
    <text evidence="2">The sequence shown here is derived from an EMBL/GenBank/DDBJ whole genome shotgun (WGS) entry which is preliminary data.</text>
</comment>
<dbReference type="AlphaFoldDB" id="A0A0F8WNU1"/>
<dbReference type="EMBL" id="LAZR01068285">
    <property type="protein sequence ID" value="KKK49930.1"/>
    <property type="molecule type" value="Genomic_DNA"/>
</dbReference>
<dbReference type="SUPFAM" id="SSF54060">
    <property type="entry name" value="His-Me finger endonucleases"/>
    <property type="match status" value="1"/>
</dbReference>
<reference evidence="2" key="1">
    <citation type="journal article" date="2015" name="Nature">
        <title>Complex archaea that bridge the gap between prokaryotes and eukaryotes.</title>
        <authorList>
            <person name="Spang A."/>
            <person name="Saw J.H."/>
            <person name="Jorgensen S.L."/>
            <person name="Zaremba-Niedzwiedzka K."/>
            <person name="Martijn J."/>
            <person name="Lind A.E."/>
            <person name="van Eijk R."/>
            <person name="Schleper C."/>
            <person name="Guy L."/>
            <person name="Ettema T.J."/>
        </authorList>
    </citation>
    <scope>NUCLEOTIDE SEQUENCE</scope>
</reference>
<sequence length="172" mass="20463">MYKIGEIKYGRHIGKSIWGGQRYRWSACSVCGRERWVQYVSGGILSARCHACANRTQKRFKRRIRIKTGYIKICLQPQDFFYSMAMKDNYVLEHRLVMAKYLGRNLHRWELVHHKNGIKEDNRIENLQLISEGKHNQITVLARRIDYLEQRVISLEAENVLLRSPERDNRKS</sequence>
<gene>
    <name evidence="2" type="ORF">LCGC14_3130100</name>
</gene>
<evidence type="ECO:0000313" key="2">
    <source>
        <dbReference type="EMBL" id="KKK49930.1"/>
    </source>
</evidence>
<proteinExistence type="predicted"/>
<name>A0A0F8WNU1_9ZZZZ</name>
<dbReference type="Pfam" id="PF13392">
    <property type="entry name" value="HNH_3"/>
    <property type="match status" value="1"/>
</dbReference>
<dbReference type="InterPro" id="IPR044925">
    <property type="entry name" value="His-Me_finger_sf"/>
</dbReference>
<organism evidence="2">
    <name type="scientific">marine sediment metagenome</name>
    <dbReference type="NCBI Taxonomy" id="412755"/>
    <lineage>
        <taxon>unclassified sequences</taxon>
        <taxon>metagenomes</taxon>
        <taxon>ecological metagenomes</taxon>
    </lineage>
</organism>
<dbReference type="InterPro" id="IPR003615">
    <property type="entry name" value="HNH_nuc"/>
</dbReference>
<protein>
    <recommendedName>
        <fullName evidence="1">HNH nuclease domain-containing protein</fullName>
    </recommendedName>
</protein>
<dbReference type="Gene3D" id="3.90.75.20">
    <property type="match status" value="1"/>
</dbReference>
<evidence type="ECO:0000259" key="1">
    <source>
        <dbReference type="Pfam" id="PF13392"/>
    </source>
</evidence>